<evidence type="ECO:0000256" key="2">
    <source>
        <dbReference type="ARBA" id="ARBA00022574"/>
    </source>
</evidence>
<dbReference type="Gene3D" id="2.130.10.10">
    <property type="entry name" value="YVTN repeat-like/Quinoprotein amine dehydrogenase"/>
    <property type="match status" value="2"/>
</dbReference>
<feature type="region of interest" description="Disordered" evidence="10">
    <location>
        <begin position="1"/>
        <end position="24"/>
    </location>
</feature>
<dbReference type="InterPro" id="IPR020472">
    <property type="entry name" value="WD40_PAC1"/>
</dbReference>
<dbReference type="PROSITE" id="PS00678">
    <property type="entry name" value="WD_REPEATS_1"/>
    <property type="match status" value="3"/>
</dbReference>
<dbReference type="GO" id="GO:0008270">
    <property type="term" value="F:zinc ion binding"/>
    <property type="evidence" value="ECO:0007669"/>
    <property type="project" value="UniProtKB-KW"/>
</dbReference>
<accession>A0A1D1UKV3</accession>
<sequence length="421" mass="47333">MSTQIRNLNGAAETGRPGAVNLSTGTPNKPELLYKMEDFGADVHMAMIMAREDGIITASQDRTIRIWLKRDNGRYWPSICQYMSTPPTAFAYNPETRKIFVGTESGLISEFVISNDFNRVTQLKDYTGHEKRITAIFFALECEWLLSCSRDKSLRWFCSESGRQIGSFLLTAWITALQFDVPAKYAFVGDYSGAIHVLRLQDNGHQLVSTIRGHAGSVRCLAWDASRQQLFSGGFDQNIVVWDIGGKAGQAYELQAHSGKVTSLYYASSTQQLISGGEDGLLAVWDMSVTRTETPTWQESDTCQQCNKPFFWNFKMMFDVKQLGMRQHHCRHCGKAICDACSPNRLTIPIMGFECPVRVCVVCYGLLKDQSRASKAVLNNTMHSITSIDVDETRKHMLTVGQDKVIKIWNVKNLLQKTGED</sequence>
<dbReference type="PROSITE" id="PS50178">
    <property type="entry name" value="ZF_FYVE"/>
    <property type="match status" value="1"/>
</dbReference>
<evidence type="ECO:0000256" key="4">
    <source>
        <dbReference type="ARBA" id="ARBA00022737"/>
    </source>
</evidence>
<dbReference type="InterPro" id="IPR042234">
    <property type="entry name" value="WDFY1/WDFY2"/>
</dbReference>
<evidence type="ECO:0000256" key="9">
    <source>
        <dbReference type="PROSITE-ProRule" id="PRU00221"/>
    </source>
</evidence>
<dbReference type="InterPro" id="IPR036322">
    <property type="entry name" value="WD40_repeat_dom_sf"/>
</dbReference>
<evidence type="ECO:0000259" key="11">
    <source>
        <dbReference type="PROSITE" id="PS50178"/>
    </source>
</evidence>
<dbReference type="Proteomes" id="UP000186922">
    <property type="component" value="Unassembled WGS sequence"/>
</dbReference>
<dbReference type="PRINTS" id="PR00320">
    <property type="entry name" value="GPROTEINBRPT"/>
</dbReference>
<dbReference type="SUPFAM" id="SSF57903">
    <property type="entry name" value="FYVE/PHD zinc finger"/>
    <property type="match status" value="1"/>
</dbReference>
<evidence type="ECO:0000256" key="5">
    <source>
        <dbReference type="ARBA" id="ARBA00022753"/>
    </source>
</evidence>
<evidence type="ECO:0000313" key="12">
    <source>
        <dbReference type="EMBL" id="GAU89035.1"/>
    </source>
</evidence>
<dbReference type="FunFam" id="3.30.40.10:FF:000105">
    <property type="entry name" value="WD repeat and FYVE domain-containing protein 2"/>
    <property type="match status" value="1"/>
</dbReference>
<dbReference type="InterPro" id="IPR011011">
    <property type="entry name" value="Znf_FYVE_PHD"/>
</dbReference>
<dbReference type="SUPFAM" id="SSF50978">
    <property type="entry name" value="WD40 repeat-like"/>
    <property type="match status" value="1"/>
</dbReference>
<dbReference type="SMART" id="SM00320">
    <property type="entry name" value="WD40"/>
    <property type="match status" value="6"/>
</dbReference>
<evidence type="ECO:0000313" key="13">
    <source>
        <dbReference type="Proteomes" id="UP000186922"/>
    </source>
</evidence>
<comment type="subcellular location">
    <subcellularLocation>
        <location evidence="1">Early endosome</location>
    </subcellularLocation>
</comment>
<dbReference type="PROSITE" id="PS50294">
    <property type="entry name" value="WD_REPEATS_REGION"/>
    <property type="match status" value="2"/>
</dbReference>
<dbReference type="InterPro" id="IPR019775">
    <property type="entry name" value="WD40_repeat_CS"/>
</dbReference>
<dbReference type="PROSITE" id="PS50082">
    <property type="entry name" value="WD_REPEATS_2"/>
    <property type="match status" value="3"/>
</dbReference>
<dbReference type="InterPro" id="IPR001680">
    <property type="entry name" value="WD40_rpt"/>
</dbReference>
<dbReference type="InterPro" id="IPR017455">
    <property type="entry name" value="Znf_FYVE-rel"/>
</dbReference>
<dbReference type="CDD" id="cd15718">
    <property type="entry name" value="FYVE_WDFY1_like"/>
    <property type="match status" value="1"/>
</dbReference>
<evidence type="ECO:0000256" key="6">
    <source>
        <dbReference type="ARBA" id="ARBA00022771"/>
    </source>
</evidence>
<evidence type="ECO:0000256" key="7">
    <source>
        <dbReference type="ARBA" id="ARBA00022833"/>
    </source>
</evidence>
<dbReference type="InterPro" id="IPR013083">
    <property type="entry name" value="Znf_RING/FYVE/PHD"/>
</dbReference>
<dbReference type="Pfam" id="PF00400">
    <property type="entry name" value="WD40"/>
    <property type="match status" value="4"/>
</dbReference>
<keyword evidence="7" id="KW-0862">Zinc</keyword>
<feature type="domain" description="FYVE-type" evidence="11">
    <location>
        <begin position="297"/>
        <end position="368"/>
    </location>
</feature>
<evidence type="ECO:0000256" key="8">
    <source>
        <dbReference type="PROSITE-ProRule" id="PRU00091"/>
    </source>
</evidence>
<reference evidence="12 13" key="1">
    <citation type="journal article" date="2016" name="Nat. Commun.">
        <title>Extremotolerant tardigrade genome and improved radiotolerance of human cultured cells by tardigrade-unique protein.</title>
        <authorList>
            <person name="Hashimoto T."/>
            <person name="Horikawa D.D."/>
            <person name="Saito Y."/>
            <person name="Kuwahara H."/>
            <person name="Kozuka-Hata H."/>
            <person name="Shin-I T."/>
            <person name="Minakuchi Y."/>
            <person name="Ohishi K."/>
            <person name="Motoyama A."/>
            <person name="Aizu T."/>
            <person name="Enomoto A."/>
            <person name="Kondo K."/>
            <person name="Tanaka S."/>
            <person name="Hara Y."/>
            <person name="Koshikawa S."/>
            <person name="Sagara H."/>
            <person name="Miura T."/>
            <person name="Yokobori S."/>
            <person name="Miyagawa K."/>
            <person name="Suzuki Y."/>
            <person name="Kubo T."/>
            <person name="Oyama M."/>
            <person name="Kohara Y."/>
            <person name="Fujiyama A."/>
            <person name="Arakawa K."/>
            <person name="Katayama T."/>
            <person name="Toyoda A."/>
            <person name="Kunieda T."/>
        </authorList>
    </citation>
    <scope>NUCLEOTIDE SEQUENCE [LARGE SCALE GENOMIC DNA]</scope>
    <source>
        <strain evidence="12 13">YOKOZUNA-1</strain>
    </source>
</reference>
<feature type="repeat" description="WD" evidence="9">
    <location>
        <begin position="254"/>
        <end position="295"/>
    </location>
</feature>
<dbReference type="InterPro" id="IPR015943">
    <property type="entry name" value="WD40/YVTN_repeat-like_dom_sf"/>
</dbReference>
<keyword evidence="6 8" id="KW-0863">Zinc-finger</keyword>
<keyword evidence="2 9" id="KW-0853">WD repeat</keyword>
<gene>
    <name evidence="12" type="primary">RvY_01633-1</name>
    <name evidence="12" type="synonym">RvY_01633.1</name>
    <name evidence="12" type="ORF">RvY_01633</name>
</gene>
<evidence type="ECO:0000256" key="10">
    <source>
        <dbReference type="SAM" id="MobiDB-lite"/>
    </source>
</evidence>
<keyword evidence="5" id="KW-0967">Endosome</keyword>
<keyword evidence="3" id="KW-0479">Metal-binding</keyword>
<keyword evidence="4" id="KW-0677">Repeat</keyword>
<dbReference type="EMBL" id="BDGG01000001">
    <property type="protein sequence ID" value="GAU89035.1"/>
    <property type="molecule type" value="Genomic_DNA"/>
</dbReference>
<dbReference type="InterPro" id="IPR000306">
    <property type="entry name" value="Znf_FYVE"/>
</dbReference>
<feature type="repeat" description="WD" evidence="9">
    <location>
        <begin position="378"/>
        <end position="413"/>
    </location>
</feature>
<dbReference type="GO" id="GO:0005769">
    <property type="term" value="C:early endosome"/>
    <property type="evidence" value="ECO:0007669"/>
    <property type="project" value="UniProtKB-SubCell"/>
</dbReference>
<dbReference type="OrthoDB" id="63070at2759"/>
<evidence type="ECO:0000256" key="3">
    <source>
        <dbReference type="ARBA" id="ARBA00022723"/>
    </source>
</evidence>
<dbReference type="AlphaFoldDB" id="A0A1D1UKV3"/>
<dbReference type="Gene3D" id="3.30.40.10">
    <property type="entry name" value="Zinc/RING finger domain, C3HC4 (zinc finger)"/>
    <property type="match status" value="1"/>
</dbReference>
<organism evidence="12 13">
    <name type="scientific">Ramazzottius varieornatus</name>
    <name type="common">Water bear</name>
    <name type="synonym">Tardigrade</name>
    <dbReference type="NCBI Taxonomy" id="947166"/>
    <lineage>
        <taxon>Eukaryota</taxon>
        <taxon>Metazoa</taxon>
        <taxon>Ecdysozoa</taxon>
        <taxon>Tardigrada</taxon>
        <taxon>Eutardigrada</taxon>
        <taxon>Parachela</taxon>
        <taxon>Hypsibioidea</taxon>
        <taxon>Ramazzottiidae</taxon>
        <taxon>Ramazzottius</taxon>
    </lineage>
</organism>
<evidence type="ECO:0000256" key="1">
    <source>
        <dbReference type="ARBA" id="ARBA00004412"/>
    </source>
</evidence>
<feature type="repeat" description="WD" evidence="9">
    <location>
        <begin position="211"/>
        <end position="244"/>
    </location>
</feature>
<keyword evidence="13" id="KW-1185">Reference proteome</keyword>
<dbReference type="SMART" id="SM00064">
    <property type="entry name" value="FYVE"/>
    <property type="match status" value="1"/>
</dbReference>
<proteinExistence type="predicted"/>
<dbReference type="PANTHER" id="PTHR46189">
    <property type="entry name" value="LD41958P"/>
    <property type="match status" value="1"/>
</dbReference>
<dbReference type="STRING" id="947166.A0A1D1UKV3"/>
<name>A0A1D1UKV3_RAMVA</name>
<protein>
    <recommendedName>
        <fullName evidence="11">FYVE-type domain-containing protein</fullName>
    </recommendedName>
</protein>
<comment type="caution">
    <text evidence="12">The sequence shown here is derived from an EMBL/GenBank/DDBJ whole genome shotgun (WGS) entry which is preliminary data.</text>
</comment>
<dbReference type="PANTHER" id="PTHR46189:SF1">
    <property type="entry name" value="LD41958P"/>
    <property type="match status" value="1"/>
</dbReference>
<dbReference type="Pfam" id="PF01363">
    <property type="entry name" value="FYVE"/>
    <property type="match status" value="1"/>
</dbReference>